<reference evidence="4" key="1">
    <citation type="submission" date="2022-12" db="EMBL/GenBank/DDBJ databases">
        <title>Paracoccus sp. EF6 isolated from a lake water.</title>
        <authorList>
            <person name="Liu H."/>
        </authorList>
    </citation>
    <scope>NUCLEOTIDE SEQUENCE</scope>
    <source>
        <strain evidence="4">EF6</strain>
    </source>
</reference>
<dbReference type="InterPro" id="IPR029058">
    <property type="entry name" value="AB_hydrolase_fold"/>
</dbReference>
<sequence>MTTVDRLAPEMKAVLERLLSEDGVQPDPTLLPPAEGRALAEASNQRWNVDGPVMAKQLIVETADGRRAHVFIPACDRGQQAILYIHGGGWSFCSAATHDGAARWLAQETGAAVVTFDYRLAPEHPYPAGLEDCLAVWSQRDAILPGRAWSVSGDSAGANLALAMMLRLEGRDLPRAGLLFYGVYDADFESPSYRAIADGPGLTRDKMRRYWDYYTGTQADRMSDPCLTPANAPDEMLAGLPPLYLNAAEIDPLCTDSERLAARLHRLGRRDRFDLIKGVIHGFMQMSLWLPQSADAYHRAGQAFRNMTETPLPTT</sequence>
<dbReference type="Proteomes" id="UP001149822">
    <property type="component" value="Unassembled WGS sequence"/>
</dbReference>
<dbReference type="PANTHER" id="PTHR23025">
    <property type="entry name" value="TRIACYLGLYCEROL LIPASE"/>
    <property type="match status" value="1"/>
</dbReference>
<gene>
    <name evidence="4" type="ORF">OU682_09390</name>
</gene>
<evidence type="ECO:0000256" key="1">
    <source>
        <dbReference type="ARBA" id="ARBA00010515"/>
    </source>
</evidence>
<dbReference type="EMBL" id="JAPTYD010000009">
    <property type="protein sequence ID" value="MCZ0961830.1"/>
    <property type="molecule type" value="Genomic_DNA"/>
</dbReference>
<dbReference type="InterPro" id="IPR002168">
    <property type="entry name" value="Lipase_GDXG_HIS_AS"/>
</dbReference>
<dbReference type="Pfam" id="PF07859">
    <property type="entry name" value="Abhydrolase_3"/>
    <property type="match status" value="1"/>
</dbReference>
<dbReference type="Gene3D" id="3.40.50.1820">
    <property type="entry name" value="alpha/beta hydrolase"/>
    <property type="match status" value="1"/>
</dbReference>
<dbReference type="PANTHER" id="PTHR23025:SF3">
    <property type="entry name" value="HORMONE-SENSITIVE LIPASE"/>
    <property type="match status" value="1"/>
</dbReference>
<dbReference type="SUPFAM" id="SSF53474">
    <property type="entry name" value="alpha/beta-Hydrolases"/>
    <property type="match status" value="1"/>
</dbReference>
<comment type="caution">
    <text evidence="4">The sequence shown here is derived from an EMBL/GenBank/DDBJ whole genome shotgun (WGS) entry which is preliminary data.</text>
</comment>
<evidence type="ECO:0000256" key="2">
    <source>
        <dbReference type="ARBA" id="ARBA00022801"/>
    </source>
</evidence>
<keyword evidence="5" id="KW-1185">Reference proteome</keyword>
<accession>A0ABT4J3U9</accession>
<dbReference type="GO" id="GO:0016787">
    <property type="term" value="F:hydrolase activity"/>
    <property type="evidence" value="ECO:0007669"/>
    <property type="project" value="UniProtKB-KW"/>
</dbReference>
<evidence type="ECO:0000313" key="4">
    <source>
        <dbReference type="EMBL" id="MCZ0961830.1"/>
    </source>
</evidence>
<protein>
    <submittedName>
        <fullName evidence="4">Alpha/beta hydrolase</fullName>
    </submittedName>
</protein>
<keyword evidence="2 4" id="KW-0378">Hydrolase</keyword>
<proteinExistence type="inferred from homology"/>
<evidence type="ECO:0000313" key="5">
    <source>
        <dbReference type="Proteomes" id="UP001149822"/>
    </source>
</evidence>
<dbReference type="PROSITE" id="PS01173">
    <property type="entry name" value="LIPASE_GDXG_HIS"/>
    <property type="match status" value="1"/>
</dbReference>
<name>A0ABT4J3U9_9RHOB</name>
<comment type="similarity">
    <text evidence="1">Belongs to the 'GDXG' lipolytic enzyme family.</text>
</comment>
<feature type="domain" description="Alpha/beta hydrolase fold-3" evidence="3">
    <location>
        <begin position="82"/>
        <end position="284"/>
    </location>
</feature>
<evidence type="ECO:0000259" key="3">
    <source>
        <dbReference type="Pfam" id="PF07859"/>
    </source>
</evidence>
<organism evidence="4 5">
    <name type="scientific">Paracoccus benzoatiresistens</name>
    <dbReference type="NCBI Taxonomy" id="2997341"/>
    <lineage>
        <taxon>Bacteria</taxon>
        <taxon>Pseudomonadati</taxon>
        <taxon>Pseudomonadota</taxon>
        <taxon>Alphaproteobacteria</taxon>
        <taxon>Rhodobacterales</taxon>
        <taxon>Paracoccaceae</taxon>
        <taxon>Paracoccus</taxon>
    </lineage>
</organism>
<dbReference type="InterPro" id="IPR013094">
    <property type="entry name" value="AB_hydrolase_3"/>
</dbReference>
<dbReference type="RefSeq" id="WP_268941828.1">
    <property type="nucleotide sequence ID" value="NZ_JAPTYD010000009.1"/>
</dbReference>